<gene>
    <name evidence="3" type="ORF">ACFO4R_00255</name>
</gene>
<keyword evidence="4" id="KW-1185">Reference proteome</keyword>
<dbReference type="Pfam" id="PF03313">
    <property type="entry name" value="SDH_alpha"/>
    <property type="match status" value="1"/>
</dbReference>
<dbReference type="PANTHER" id="PTHR30501">
    <property type="entry name" value="UPF0597 PROTEIN YHAM"/>
    <property type="match status" value="1"/>
</dbReference>
<evidence type="ECO:0000313" key="3">
    <source>
        <dbReference type="EMBL" id="MFC4803502.1"/>
    </source>
</evidence>
<sequence>MDYKELLKSEMMPAFGCTEPIALAYAAAKAKEVLGEIPDRINILCSGNMIKNAKSVIVPGAGGRKGIEISCVLGILAGNPDRELEVLIETRKEDIIEAEKMIQSGYCNIVLVPDVENLYIRIEAFKDDRNSVVVVQGKHTNIIYMEKNGKVLLQKEEEFKELTLEEFSFAKIYDFACTCDYEDIKPLLDTQIEYNRAIAEEGIANSYGSNIGKLILEVSDSVEEKARAYAAAGSDARMSGCEMPVVINSGSGNQGITISVPIVIYAEHFKKSADKLYRSLIFANLVGLYQKKGIGRLSAYCGVVSAASASVAGIAFLNDEPRKVIEETLINSLAGNSGILCDGAKPSCAMKIASSVGNAFLAYRQARSDNSFCSGDGIVKDSVDETIETVGHIAKYGMKRTDEVILGEMIDKRE</sequence>
<proteinExistence type="inferred from homology"/>
<organism evidence="3 4">
    <name type="scientific">Filifactor villosus</name>
    <dbReference type="NCBI Taxonomy" id="29374"/>
    <lineage>
        <taxon>Bacteria</taxon>
        <taxon>Bacillati</taxon>
        <taxon>Bacillota</taxon>
        <taxon>Clostridia</taxon>
        <taxon>Peptostreptococcales</taxon>
        <taxon>Filifactoraceae</taxon>
        <taxon>Filifactor</taxon>
    </lineage>
</organism>
<accession>A0ABV9QGT3</accession>
<dbReference type="EMBL" id="JBHSHL010000002">
    <property type="protein sequence ID" value="MFC4803502.1"/>
    <property type="molecule type" value="Genomic_DNA"/>
</dbReference>
<evidence type="ECO:0000259" key="2">
    <source>
        <dbReference type="Pfam" id="PF03313"/>
    </source>
</evidence>
<comment type="caution">
    <text evidence="3">The sequence shown here is derived from an EMBL/GenBank/DDBJ whole genome shotgun (WGS) entry which is preliminary data.</text>
</comment>
<dbReference type="RefSeq" id="WP_379786934.1">
    <property type="nucleotide sequence ID" value="NZ_JBHSHL010000002.1"/>
</dbReference>
<comment type="similarity">
    <text evidence="1">Belongs to the UPF0597 family.</text>
</comment>
<evidence type="ECO:0000256" key="1">
    <source>
        <dbReference type="HAMAP-Rule" id="MF_01845"/>
    </source>
</evidence>
<dbReference type="Proteomes" id="UP001595916">
    <property type="component" value="Unassembled WGS sequence"/>
</dbReference>
<evidence type="ECO:0000313" key="4">
    <source>
        <dbReference type="Proteomes" id="UP001595916"/>
    </source>
</evidence>
<dbReference type="InterPro" id="IPR005130">
    <property type="entry name" value="Ser_deHydtase-like_asu"/>
</dbReference>
<reference evidence="4" key="1">
    <citation type="journal article" date="2019" name="Int. J. Syst. Evol. Microbiol.">
        <title>The Global Catalogue of Microorganisms (GCM) 10K type strain sequencing project: providing services to taxonomists for standard genome sequencing and annotation.</title>
        <authorList>
            <consortium name="The Broad Institute Genomics Platform"/>
            <consortium name="The Broad Institute Genome Sequencing Center for Infectious Disease"/>
            <person name="Wu L."/>
            <person name="Ma J."/>
        </authorList>
    </citation>
    <scope>NUCLEOTIDE SEQUENCE [LARGE SCALE GENOMIC DNA]</scope>
    <source>
        <strain evidence="4">CCUG 46385</strain>
    </source>
</reference>
<name>A0ABV9QGT3_9FIRM</name>
<dbReference type="PIRSF" id="PIRSF006054">
    <property type="entry name" value="UCP006054"/>
    <property type="match status" value="1"/>
</dbReference>
<dbReference type="PANTHER" id="PTHR30501:SF2">
    <property type="entry name" value="UPF0597 PROTEIN YHAM"/>
    <property type="match status" value="1"/>
</dbReference>
<dbReference type="InterPro" id="IPR021144">
    <property type="entry name" value="UPF0597"/>
</dbReference>
<protein>
    <recommendedName>
        <fullName evidence="1">UPF0597 protein ACFO4R_00255</fullName>
    </recommendedName>
</protein>
<feature type="domain" description="Serine dehydratase-like alpha subunit" evidence="2">
    <location>
        <begin position="163"/>
        <end position="406"/>
    </location>
</feature>
<dbReference type="HAMAP" id="MF_01845">
    <property type="entry name" value="UPF0597"/>
    <property type="match status" value="1"/>
</dbReference>